<sequence>MYHVGAIKEARVRRTEIAVLPRSAVGHPTKFRLSTSPFECRLGRVDCNSLPEPPYDKASEAAGPKNWTLRYGSTGLPSTSRLNV</sequence>
<evidence type="ECO:0000313" key="1">
    <source>
        <dbReference type="EMBL" id="VEL18107.1"/>
    </source>
</evidence>
<gene>
    <name evidence="1" type="ORF">PXEA_LOCUS11547</name>
</gene>
<proteinExistence type="predicted"/>
<comment type="caution">
    <text evidence="1">The sequence shown here is derived from an EMBL/GenBank/DDBJ whole genome shotgun (WGS) entry which is preliminary data.</text>
</comment>
<accession>A0A448WR50</accession>
<evidence type="ECO:0000313" key="2">
    <source>
        <dbReference type="Proteomes" id="UP000784294"/>
    </source>
</evidence>
<keyword evidence="2" id="KW-1185">Reference proteome</keyword>
<reference evidence="1" key="1">
    <citation type="submission" date="2018-11" db="EMBL/GenBank/DDBJ databases">
        <authorList>
            <consortium name="Pathogen Informatics"/>
        </authorList>
    </citation>
    <scope>NUCLEOTIDE SEQUENCE</scope>
</reference>
<dbReference type="AlphaFoldDB" id="A0A448WR50"/>
<dbReference type="EMBL" id="CAAALY010035660">
    <property type="protein sequence ID" value="VEL18107.1"/>
    <property type="molecule type" value="Genomic_DNA"/>
</dbReference>
<protein>
    <submittedName>
        <fullName evidence="1">Uncharacterized protein</fullName>
    </submittedName>
</protein>
<name>A0A448WR50_9PLAT</name>
<organism evidence="1 2">
    <name type="scientific">Protopolystoma xenopodis</name>
    <dbReference type="NCBI Taxonomy" id="117903"/>
    <lineage>
        <taxon>Eukaryota</taxon>
        <taxon>Metazoa</taxon>
        <taxon>Spiralia</taxon>
        <taxon>Lophotrochozoa</taxon>
        <taxon>Platyhelminthes</taxon>
        <taxon>Monogenea</taxon>
        <taxon>Polyopisthocotylea</taxon>
        <taxon>Polystomatidea</taxon>
        <taxon>Polystomatidae</taxon>
        <taxon>Protopolystoma</taxon>
    </lineage>
</organism>
<dbReference type="Proteomes" id="UP000784294">
    <property type="component" value="Unassembled WGS sequence"/>
</dbReference>